<feature type="region of interest" description="Disordered" evidence="5">
    <location>
        <begin position="1"/>
        <end position="26"/>
    </location>
</feature>
<reference evidence="8 9" key="1">
    <citation type="submission" date="2011-12" db="EMBL/GenBank/DDBJ databases">
        <title>Whole genome shotgun sequence of Gordonia effusa NBRC 100432.</title>
        <authorList>
            <person name="Yoshida I."/>
            <person name="Takarada H."/>
            <person name="Hosoyama A."/>
            <person name="Tsuchikane K."/>
            <person name="Katsumata H."/>
            <person name="Yamazaki S."/>
            <person name="Fujita N."/>
        </authorList>
    </citation>
    <scope>NUCLEOTIDE SEQUENCE [LARGE SCALE GENOMIC DNA]</scope>
    <source>
        <strain evidence="8 9">NBRC 100432</strain>
    </source>
</reference>
<evidence type="ECO:0000256" key="2">
    <source>
        <dbReference type="ARBA" id="ARBA00022670"/>
    </source>
</evidence>
<feature type="transmembrane region" description="Helical" evidence="6">
    <location>
        <begin position="31"/>
        <end position="56"/>
    </location>
</feature>
<dbReference type="InterPro" id="IPR000064">
    <property type="entry name" value="NLP_P60_dom"/>
</dbReference>
<comment type="caution">
    <text evidence="8">The sequence shown here is derived from an EMBL/GenBank/DDBJ whole genome shotgun (WGS) entry which is preliminary data.</text>
</comment>
<dbReference type="GO" id="GO:0006508">
    <property type="term" value="P:proteolysis"/>
    <property type="evidence" value="ECO:0007669"/>
    <property type="project" value="UniProtKB-KW"/>
</dbReference>
<dbReference type="InterPro" id="IPR051794">
    <property type="entry name" value="PG_Endopeptidase_C40"/>
</dbReference>
<sequence length="400" mass="40146">MTLAPPPTRPTPSAPDTGTGTGDGDGNGRKWIAGIVALLTSIAAVLVMVPALLVVAMSGGDSAGCQTTQVADISVGSAIAGLNPKQTQIAATIVARATARKLPVSAAIAGVATGQDESGLRNLANPNVPASMNLPNDGVGQDHNSVGVFQQQPDQGWGTPAQLMDPGTAADKFFDALVAVPGWQSLAPAEAITKVQRNSAGASVYVPFIAPATKIVAALLNDPNIADLAASVPGAGNCGSSSTPGAAIDPANIPGFVKGGPVGPNIVAAAASQMGIRYSWGGGDLHGPTNGIHDPVGDQYGDYNHPGWDCSGLARYAVFVATGKVIARVSQAQSTGGMAVPNQAAAQPGDLVFFGGEGSAHHVGIYMGGGKMVNAPESGKKVSIADISGFDKPITFRRYT</sequence>
<evidence type="ECO:0000256" key="5">
    <source>
        <dbReference type="SAM" id="MobiDB-lite"/>
    </source>
</evidence>
<accession>H0R624</accession>
<evidence type="ECO:0000256" key="1">
    <source>
        <dbReference type="ARBA" id="ARBA00007074"/>
    </source>
</evidence>
<keyword evidence="2" id="KW-0645">Protease</keyword>
<keyword evidence="6" id="KW-0472">Membrane</keyword>
<dbReference type="EMBL" id="BAEH01000119">
    <property type="protein sequence ID" value="GAB20525.1"/>
    <property type="molecule type" value="Genomic_DNA"/>
</dbReference>
<dbReference type="Gene3D" id="3.90.1720.10">
    <property type="entry name" value="endopeptidase domain like (from Nostoc punctiforme)"/>
    <property type="match status" value="1"/>
</dbReference>
<name>H0R624_9ACTN</name>
<evidence type="ECO:0000256" key="3">
    <source>
        <dbReference type="ARBA" id="ARBA00022801"/>
    </source>
</evidence>
<dbReference type="PROSITE" id="PS51935">
    <property type="entry name" value="NLPC_P60"/>
    <property type="match status" value="1"/>
</dbReference>
<feature type="domain" description="NlpC/P60" evidence="7">
    <location>
        <begin position="260"/>
        <end position="400"/>
    </location>
</feature>
<feature type="compositionally biased region" description="Pro residues" evidence="5">
    <location>
        <begin position="1"/>
        <end position="13"/>
    </location>
</feature>
<protein>
    <recommendedName>
        <fullName evidence="7">NlpC/P60 domain-containing protein</fullName>
    </recommendedName>
</protein>
<evidence type="ECO:0000313" key="9">
    <source>
        <dbReference type="Proteomes" id="UP000035034"/>
    </source>
</evidence>
<dbReference type="STRING" id="1077974.GOEFS_119_00150"/>
<evidence type="ECO:0000259" key="7">
    <source>
        <dbReference type="PROSITE" id="PS51935"/>
    </source>
</evidence>
<evidence type="ECO:0000313" key="8">
    <source>
        <dbReference type="EMBL" id="GAB20525.1"/>
    </source>
</evidence>
<dbReference type="GO" id="GO:0008234">
    <property type="term" value="F:cysteine-type peptidase activity"/>
    <property type="evidence" value="ECO:0007669"/>
    <property type="project" value="UniProtKB-KW"/>
</dbReference>
<gene>
    <name evidence="8" type="ORF">GOEFS_119_00150</name>
</gene>
<proteinExistence type="inferred from homology"/>
<dbReference type="Pfam" id="PF00877">
    <property type="entry name" value="NLPC_P60"/>
    <property type="match status" value="1"/>
</dbReference>
<keyword evidence="3" id="KW-0378">Hydrolase</keyword>
<dbReference type="PANTHER" id="PTHR47359:SF3">
    <property type="entry name" value="NLP_P60 DOMAIN-CONTAINING PROTEIN-RELATED"/>
    <property type="match status" value="1"/>
</dbReference>
<evidence type="ECO:0000256" key="6">
    <source>
        <dbReference type="SAM" id="Phobius"/>
    </source>
</evidence>
<dbReference type="PANTHER" id="PTHR47359">
    <property type="entry name" value="PEPTIDOGLYCAN DL-ENDOPEPTIDASE CWLO"/>
    <property type="match status" value="1"/>
</dbReference>
<dbReference type="OrthoDB" id="2989771at2"/>
<dbReference type="eggNOG" id="COG0791">
    <property type="taxonomic scope" value="Bacteria"/>
</dbReference>
<dbReference type="AlphaFoldDB" id="H0R624"/>
<organism evidence="8 9">
    <name type="scientific">Gordonia effusa NBRC 100432</name>
    <dbReference type="NCBI Taxonomy" id="1077974"/>
    <lineage>
        <taxon>Bacteria</taxon>
        <taxon>Bacillati</taxon>
        <taxon>Actinomycetota</taxon>
        <taxon>Actinomycetes</taxon>
        <taxon>Mycobacteriales</taxon>
        <taxon>Gordoniaceae</taxon>
        <taxon>Gordonia</taxon>
    </lineage>
</organism>
<evidence type="ECO:0000256" key="4">
    <source>
        <dbReference type="ARBA" id="ARBA00022807"/>
    </source>
</evidence>
<keyword evidence="6" id="KW-1133">Transmembrane helix</keyword>
<keyword evidence="9" id="KW-1185">Reference proteome</keyword>
<dbReference type="InterPro" id="IPR038765">
    <property type="entry name" value="Papain-like_cys_pep_sf"/>
</dbReference>
<comment type="similarity">
    <text evidence="1">Belongs to the peptidase C40 family.</text>
</comment>
<dbReference type="Proteomes" id="UP000035034">
    <property type="component" value="Unassembled WGS sequence"/>
</dbReference>
<dbReference type="MEROPS" id="C40.007"/>
<keyword evidence="4" id="KW-0788">Thiol protease</keyword>
<keyword evidence="6" id="KW-0812">Transmembrane</keyword>
<dbReference type="SUPFAM" id="SSF54001">
    <property type="entry name" value="Cysteine proteinases"/>
    <property type="match status" value="1"/>
</dbReference>
<dbReference type="RefSeq" id="WP_007319860.1">
    <property type="nucleotide sequence ID" value="NZ_BAEH01000119.1"/>
</dbReference>